<name>A0A7K4MPV9_9ARCH</name>
<comment type="caution">
    <text evidence="1">The sequence shown here is derived from an EMBL/GenBank/DDBJ whole genome shotgun (WGS) entry which is preliminary data.</text>
</comment>
<evidence type="ECO:0000313" key="1">
    <source>
        <dbReference type="EMBL" id="NWJ43603.1"/>
    </source>
</evidence>
<sequence length="75" mass="8998">MLLRKSSFIKNYKKKFLIHDLNNIKEAIHYAFKLTDNYGINKINKAIFEASIKYNIDEDILINNIDNFFERNNNE</sequence>
<reference evidence="1 2" key="1">
    <citation type="journal article" date="2019" name="Environ. Microbiol.">
        <title>Genomics insights into ecotype formation of ammonia-oxidizing archaea in the deep ocean.</title>
        <authorList>
            <person name="Wang Y."/>
            <person name="Huang J.M."/>
            <person name="Cui G.J."/>
            <person name="Nunoura T."/>
            <person name="Takaki Y."/>
            <person name="Li W.L."/>
            <person name="Li J."/>
            <person name="Gao Z.M."/>
            <person name="Takai K."/>
            <person name="Zhang A.Q."/>
            <person name="Stepanauskas R."/>
        </authorList>
    </citation>
    <scope>NUCLEOTIDE SEQUENCE [LARGE SCALE GENOMIC DNA]</scope>
    <source>
        <strain evidence="1 2">L15b</strain>
    </source>
</reference>
<dbReference type="Proteomes" id="UP000523105">
    <property type="component" value="Unassembled WGS sequence"/>
</dbReference>
<gene>
    <name evidence="1" type="ORF">HX837_05310</name>
</gene>
<organism evidence="1 2">
    <name type="scientific">Marine Group I thaumarchaeote</name>
    <dbReference type="NCBI Taxonomy" id="2511932"/>
    <lineage>
        <taxon>Archaea</taxon>
        <taxon>Nitrososphaerota</taxon>
        <taxon>Marine Group I</taxon>
    </lineage>
</organism>
<dbReference type="AlphaFoldDB" id="A0A7K4MPV9"/>
<dbReference type="EMBL" id="JACASV010000035">
    <property type="protein sequence ID" value="NWJ43603.1"/>
    <property type="molecule type" value="Genomic_DNA"/>
</dbReference>
<evidence type="ECO:0000313" key="2">
    <source>
        <dbReference type="Proteomes" id="UP000523105"/>
    </source>
</evidence>
<protein>
    <submittedName>
        <fullName evidence="1">Uncharacterized protein</fullName>
    </submittedName>
</protein>
<accession>A0A7K4MPV9</accession>
<proteinExistence type="predicted"/>